<keyword evidence="2" id="KW-0472">Membrane</keyword>
<protein>
    <submittedName>
        <fullName evidence="3">Uncharacterized protein</fullName>
    </submittedName>
</protein>
<dbReference type="AlphaFoldDB" id="A0A5A8DZ98"/>
<name>A0A5A8DZ98_CAFRO</name>
<comment type="caution">
    <text evidence="3">The sequence shown here is derived from an EMBL/GenBank/DDBJ whole genome shotgun (WGS) entry which is preliminary data.</text>
</comment>
<feature type="compositionally biased region" description="Low complexity" evidence="1">
    <location>
        <begin position="94"/>
        <end position="108"/>
    </location>
</feature>
<keyword evidence="2" id="KW-1133">Transmembrane helix</keyword>
<feature type="region of interest" description="Disordered" evidence="1">
    <location>
        <begin position="206"/>
        <end position="231"/>
    </location>
</feature>
<dbReference type="EMBL" id="VLTL01000013">
    <property type="protein sequence ID" value="KAA0170478.1"/>
    <property type="molecule type" value="Genomic_DNA"/>
</dbReference>
<keyword evidence="2" id="KW-0812">Transmembrane</keyword>
<evidence type="ECO:0000256" key="2">
    <source>
        <dbReference type="SAM" id="Phobius"/>
    </source>
</evidence>
<proteinExistence type="predicted"/>
<feature type="transmembrane region" description="Helical" evidence="2">
    <location>
        <begin position="183"/>
        <end position="202"/>
    </location>
</feature>
<organism evidence="3 4">
    <name type="scientific">Cafeteria roenbergensis</name>
    <name type="common">Marine flagellate</name>
    <dbReference type="NCBI Taxonomy" id="33653"/>
    <lineage>
        <taxon>Eukaryota</taxon>
        <taxon>Sar</taxon>
        <taxon>Stramenopiles</taxon>
        <taxon>Bigyra</taxon>
        <taxon>Opalozoa</taxon>
        <taxon>Bicosoecida</taxon>
        <taxon>Cafeteriaceae</taxon>
        <taxon>Cafeteria</taxon>
    </lineage>
</organism>
<feature type="compositionally biased region" description="Low complexity" evidence="1">
    <location>
        <begin position="1"/>
        <end position="19"/>
    </location>
</feature>
<feature type="region of interest" description="Disordered" evidence="1">
    <location>
        <begin position="1"/>
        <end position="23"/>
    </location>
</feature>
<sequence>MRFRAHSYAGSAAGAGSRRNLVDEPQRVSLQAKKPALKARAISPPPQPVRYVMGQGLEGVDPRDALARHDVVAVDVTEALRAARGVHGRRRGSARGASMSGGASPALSRTNSDGSANNQTVVVMHTGVLRSRHQRRLLVQSLERFKRVRWSLFFNFLGQAAFMMTFLYWDFLRSKIDYELPTSWFAGHVLAIYVIAALRVPVPDHMESSSRKKKRRGGRASSRSRRDADTAEEAYIEPGSHAARCRAVRTVFCWPCMRNPRLVMVLSAFYAGKGGPRV</sequence>
<dbReference type="Proteomes" id="UP000324907">
    <property type="component" value="Unassembled WGS sequence"/>
</dbReference>
<accession>A0A5A8DZ98</accession>
<evidence type="ECO:0000313" key="4">
    <source>
        <dbReference type="Proteomes" id="UP000324907"/>
    </source>
</evidence>
<feature type="region of interest" description="Disordered" evidence="1">
    <location>
        <begin position="85"/>
        <end position="117"/>
    </location>
</feature>
<gene>
    <name evidence="3" type="ORF">FNF28_01472</name>
</gene>
<evidence type="ECO:0000256" key="1">
    <source>
        <dbReference type="SAM" id="MobiDB-lite"/>
    </source>
</evidence>
<reference evidence="3 4" key="1">
    <citation type="submission" date="2019-07" db="EMBL/GenBank/DDBJ databases">
        <title>Genomes of Cafeteria roenbergensis.</title>
        <authorList>
            <person name="Fischer M.G."/>
            <person name="Hackl T."/>
            <person name="Roman M."/>
        </authorList>
    </citation>
    <scope>NUCLEOTIDE SEQUENCE [LARGE SCALE GENOMIC DNA]</scope>
    <source>
        <strain evidence="3 4">RCC970-E3</strain>
    </source>
</reference>
<feature type="transmembrane region" description="Helical" evidence="2">
    <location>
        <begin position="152"/>
        <end position="171"/>
    </location>
</feature>
<evidence type="ECO:0000313" key="3">
    <source>
        <dbReference type="EMBL" id="KAA0170478.1"/>
    </source>
</evidence>